<dbReference type="PANTHER" id="PTHR13215">
    <property type="entry name" value="RNA POLYMERASE II TRANSCRIPTIONAL COACTIVATOR"/>
    <property type="match status" value="1"/>
</dbReference>
<dbReference type="GO" id="GO:0005634">
    <property type="term" value="C:nucleus"/>
    <property type="evidence" value="ECO:0007669"/>
    <property type="project" value="UniProtKB-SubCell"/>
</dbReference>
<dbReference type="GO" id="GO:0060261">
    <property type="term" value="P:positive regulation of transcription initiation by RNA polymerase II"/>
    <property type="evidence" value="ECO:0007669"/>
    <property type="project" value="InterPro"/>
</dbReference>
<reference evidence="9 10" key="1">
    <citation type="submission" date="2019-04" db="EMBL/GenBank/DDBJ databases">
        <title>Friends and foes A comparative genomics study of 23 Aspergillus species from section Flavi.</title>
        <authorList>
            <consortium name="DOE Joint Genome Institute"/>
            <person name="Kjaerbolling I."/>
            <person name="Vesth T."/>
            <person name="Frisvad J.C."/>
            <person name="Nybo J.L."/>
            <person name="Theobald S."/>
            <person name="Kildgaard S."/>
            <person name="Isbrandt T."/>
            <person name="Kuo A."/>
            <person name="Sato A."/>
            <person name="Lyhne E.K."/>
            <person name="Kogle M.E."/>
            <person name="Wiebenga A."/>
            <person name="Kun R.S."/>
            <person name="Lubbers R.J."/>
            <person name="Makela M.R."/>
            <person name="Barry K."/>
            <person name="Chovatia M."/>
            <person name="Clum A."/>
            <person name="Daum C."/>
            <person name="Haridas S."/>
            <person name="He G."/>
            <person name="LaButti K."/>
            <person name="Lipzen A."/>
            <person name="Mondo S."/>
            <person name="Riley R."/>
            <person name="Salamov A."/>
            <person name="Simmons B.A."/>
            <person name="Magnuson J.K."/>
            <person name="Henrissat B."/>
            <person name="Mortensen U.H."/>
            <person name="Larsen T.O."/>
            <person name="Devries R.P."/>
            <person name="Grigoriev I.V."/>
            <person name="Machida M."/>
            <person name="Baker S.E."/>
            <person name="Andersen M.R."/>
        </authorList>
    </citation>
    <scope>NUCLEOTIDE SEQUENCE [LARGE SCALE GENOMIC DNA]</scope>
    <source>
        <strain evidence="9 10">IBT 18842</strain>
    </source>
</reference>
<name>A0A5N6TD87_ASPAV</name>
<feature type="compositionally biased region" description="Polar residues" evidence="7">
    <location>
        <begin position="29"/>
        <end position="39"/>
    </location>
</feature>
<dbReference type="AlphaFoldDB" id="A0A5N6TD87"/>
<evidence type="ECO:0000256" key="3">
    <source>
        <dbReference type="ARBA" id="ARBA00023015"/>
    </source>
</evidence>
<dbReference type="SUPFAM" id="SSF54447">
    <property type="entry name" value="ssDNA-binding transcriptional regulator domain"/>
    <property type="match status" value="1"/>
</dbReference>
<evidence type="ECO:0000256" key="5">
    <source>
        <dbReference type="ARBA" id="ARBA00023163"/>
    </source>
</evidence>
<keyword evidence="5" id="KW-0804">Transcription</keyword>
<comment type="similarity">
    <text evidence="2">Belongs to the transcriptional coactivator PC4 family.</text>
</comment>
<keyword evidence="6" id="KW-0539">Nucleus</keyword>
<dbReference type="GO" id="GO:0003677">
    <property type="term" value="F:DNA binding"/>
    <property type="evidence" value="ECO:0007669"/>
    <property type="project" value="UniProtKB-KW"/>
</dbReference>
<sequence>MVPGSRKRASGASDDFNVNDERQLKRTRTNASRDSTALDASQGYAGKLDANGDRFWEISKMRRVTISSFRGKTLVSIREYYEKEGQELPGKKGISLPMDQFASLVTLLPDIELALEENGVSVPRPDYAGKGRLQEACDREPEDALDSTGPGDTRMSRENIEATSEENESDE</sequence>
<protein>
    <submittedName>
        <fullName evidence="9">Putative RNA polymerase II transcriptional coactivator</fullName>
    </submittedName>
</protein>
<keyword evidence="3" id="KW-0805">Transcription regulation</keyword>
<dbReference type="GO" id="GO:0003713">
    <property type="term" value="F:transcription coactivator activity"/>
    <property type="evidence" value="ECO:0007669"/>
    <property type="project" value="InterPro"/>
</dbReference>
<dbReference type="Pfam" id="PF02229">
    <property type="entry name" value="PC4"/>
    <property type="match status" value="1"/>
</dbReference>
<accession>A0A5N6TD87</accession>
<feature type="region of interest" description="Disordered" evidence="7">
    <location>
        <begin position="1"/>
        <end position="48"/>
    </location>
</feature>
<dbReference type="Proteomes" id="UP000325780">
    <property type="component" value="Unassembled WGS sequence"/>
</dbReference>
<gene>
    <name evidence="9" type="ORF">BDV25DRAFT_167029</name>
</gene>
<evidence type="ECO:0000259" key="8">
    <source>
        <dbReference type="Pfam" id="PF02229"/>
    </source>
</evidence>
<evidence type="ECO:0000256" key="6">
    <source>
        <dbReference type="ARBA" id="ARBA00023242"/>
    </source>
</evidence>
<evidence type="ECO:0000256" key="2">
    <source>
        <dbReference type="ARBA" id="ARBA00009001"/>
    </source>
</evidence>
<keyword evidence="10" id="KW-1185">Reference proteome</keyword>
<comment type="subcellular location">
    <subcellularLocation>
        <location evidence="1">Nucleus</location>
    </subcellularLocation>
</comment>
<dbReference type="InterPro" id="IPR009044">
    <property type="entry name" value="ssDNA-bd_transcriptional_reg"/>
</dbReference>
<evidence type="ECO:0000256" key="7">
    <source>
        <dbReference type="SAM" id="MobiDB-lite"/>
    </source>
</evidence>
<proteinExistence type="inferred from homology"/>
<dbReference type="InterPro" id="IPR045125">
    <property type="entry name" value="Sub1/Tcp4-like"/>
</dbReference>
<feature type="domain" description="Transcriptional coactivator p15 (PC4) C-terminal" evidence="8">
    <location>
        <begin position="56"/>
        <end position="105"/>
    </location>
</feature>
<feature type="region of interest" description="Disordered" evidence="7">
    <location>
        <begin position="119"/>
        <end position="171"/>
    </location>
</feature>
<keyword evidence="4" id="KW-0238">DNA-binding</keyword>
<organism evidence="9 10">
    <name type="scientific">Aspergillus avenaceus</name>
    <dbReference type="NCBI Taxonomy" id="36643"/>
    <lineage>
        <taxon>Eukaryota</taxon>
        <taxon>Fungi</taxon>
        <taxon>Dikarya</taxon>
        <taxon>Ascomycota</taxon>
        <taxon>Pezizomycotina</taxon>
        <taxon>Eurotiomycetes</taxon>
        <taxon>Eurotiomycetidae</taxon>
        <taxon>Eurotiales</taxon>
        <taxon>Aspergillaceae</taxon>
        <taxon>Aspergillus</taxon>
        <taxon>Aspergillus subgen. Circumdati</taxon>
    </lineage>
</organism>
<evidence type="ECO:0000256" key="4">
    <source>
        <dbReference type="ARBA" id="ARBA00023125"/>
    </source>
</evidence>
<evidence type="ECO:0000313" key="9">
    <source>
        <dbReference type="EMBL" id="KAE8144358.1"/>
    </source>
</evidence>
<feature type="compositionally biased region" description="Basic and acidic residues" evidence="7">
    <location>
        <begin position="127"/>
        <end position="139"/>
    </location>
</feature>
<dbReference type="Gene3D" id="2.30.31.10">
    <property type="entry name" value="Transcriptional Coactivator Pc4, Chain A"/>
    <property type="match status" value="1"/>
</dbReference>
<dbReference type="EMBL" id="ML742555">
    <property type="protein sequence ID" value="KAE8144358.1"/>
    <property type="molecule type" value="Genomic_DNA"/>
</dbReference>
<evidence type="ECO:0000256" key="1">
    <source>
        <dbReference type="ARBA" id="ARBA00004123"/>
    </source>
</evidence>
<dbReference type="OrthoDB" id="2505440at2759"/>
<dbReference type="InterPro" id="IPR003173">
    <property type="entry name" value="PC4_C"/>
</dbReference>
<evidence type="ECO:0000313" key="10">
    <source>
        <dbReference type="Proteomes" id="UP000325780"/>
    </source>
</evidence>